<evidence type="ECO:0008006" key="5">
    <source>
        <dbReference type="Google" id="ProtNLM"/>
    </source>
</evidence>
<dbReference type="RefSeq" id="XP_060369553.1">
    <property type="nucleotide sequence ID" value="XM_060507331.1"/>
</dbReference>
<reference evidence="3" key="1">
    <citation type="submission" date="2021-12" db="EMBL/GenBank/DDBJ databases">
        <title>Comparative genomics, transcriptomics and evolutionary studies reveal genomic signatures of adaptation to plant cell wall in hemibiotrophic fungi.</title>
        <authorList>
            <consortium name="DOE Joint Genome Institute"/>
            <person name="Baroncelli R."/>
            <person name="Diaz J.F."/>
            <person name="Benocci T."/>
            <person name="Peng M."/>
            <person name="Battaglia E."/>
            <person name="Haridas S."/>
            <person name="Andreopoulos W."/>
            <person name="Labutti K."/>
            <person name="Pangilinan J."/>
            <person name="Floch G.L."/>
            <person name="Makela M.R."/>
            <person name="Henrissat B."/>
            <person name="Grigoriev I.V."/>
            <person name="Crouch J.A."/>
            <person name="De Vries R.P."/>
            <person name="Sukno S.A."/>
            <person name="Thon M.R."/>
        </authorList>
    </citation>
    <scope>NUCLEOTIDE SEQUENCE</scope>
    <source>
        <strain evidence="3">CBS 112980</strain>
    </source>
</reference>
<dbReference type="GeneID" id="85391230"/>
<evidence type="ECO:0000313" key="4">
    <source>
        <dbReference type="Proteomes" id="UP001244207"/>
    </source>
</evidence>
<evidence type="ECO:0000313" key="3">
    <source>
        <dbReference type="EMBL" id="KAK1729498.1"/>
    </source>
</evidence>
<evidence type="ECO:0000256" key="1">
    <source>
        <dbReference type="SAM" id="MobiDB-lite"/>
    </source>
</evidence>
<feature type="region of interest" description="Disordered" evidence="1">
    <location>
        <begin position="82"/>
        <end position="108"/>
    </location>
</feature>
<feature type="chain" id="PRO_5042003192" description="Secreted protein" evidence="2">
    <location>
        <begin position="26"/>
        <end position="108"/>
    </location>
</feature>
<accession>A0AAD8XLG7</accession>
<dbReference type="EMBL" id="JAHMHS010000011">
    <property type="protein sequence ID" value="KAK1729498.1"/>
    <property type="molecule type" value="Genomic_DNA"/>
</dbReference>
<organism evidence="3 4">
    <name type="scientific">Glomerella acutata</name>
    <name type="common">Colletotrichum acutatum</name>
    <dbReference type="NCBI Taxonomy" id="27357"/>
    <lineage>
        <taxon>Eukaryota</taxon>
        <taxon>Fungi</taxon>
        <taxon>Dikarya</taxon>
        <taxon>Ascomycota</taxon>
        <taxon>Pezizomycotina</taxon>
        <taxon>Sordariomycetes</taxon>
        <taxon>Hypocreomycetidae</taxon>
        <taxon>Glomerellales</taxon>
        <taxon>Glomerellaceae</taxon>
        <taxon>Colletotrichum</taxon>
        <taxon>Colletotrichum acutatum species complex</taxon>
    </lineage>
</organism>
<protein>
    <recommendedName>
        <fullName evidence="5">Secreted protein</fullName>
    </recommendedName>
</protein>
<keyword evidence="2" id="KW-0732">Signal</keyword>
<proteinExistence type="predicted"/>
<sequence>MPGLCHGRPMLRTSLSCSMLSSVLGSPGGNATAMASVSCVSHMNGLATRQSSPPRFHRRPPWFCAIRLFQADHLSPRHRLLLPTRASSTEQLPRHTRPRIVYSAPRQR</sequence>
<gene>
    <name evidence="3" type="ORF">BDZ83DRAFT_605332</name>
</gene>
<keyword evidence="4" id="KW-1185">Reference proteome</keyword>
<feature type="signal peptide" evidence="2">
    <location>
        <begin position="1"/>
        <end position="25"/>
    </location>
</feature>
<name>A0AAD8XLG7_GLOAC</name>
<dbReference type="Proteomes" id="UP001244207">
    <property type="component" value="Unassembled WGS sequence"/>
</dbReference>
<comment type="caution">
    <text evidence="3">The sequence shown here is derived from an EMBL/GenBank/DDBJ whole genome shotgun (WGS) entry which is preliminary data.</text>
</comment>
<dbReference type="AlphaFoldDB" id="A0AAD8XLG7"/>
<evidence type="ECO:0000256" key="2">
    <source>
        <dbReference type="SAM" id="SignalP"/>
    </source>
</evidence>